<keyword evidence="1" id="KW-0812">Transmembrane</keyword>
<protein>
    <submittedName>
        <fullName evidence="2">Uncharacterized protein</fullName>
    </submittedName>
</protein>
<organism evidence="2 3">
    <name type="scientific">Primorskyibacter flagellatus</name>
    <dbReference type="NCBI Taxonomy" id="1387277"/>
    <lineage>
        <taxon>Bacteria</taxon>
        <taxon>Pseudomonadati</taxon>
        <taxon>Pseudomonadota</taxon>
        <taxon>Alphaproteobacteria</taxon>
        <taxon>Rhodobacterales</taxon>
        <taxon>Roseobacteraceae</taxon>
        <taxon>Primorskyibacter</taxon>
    </lineage>
</organism>
<dbReference type="EMBL" id="BMFJ01000001">
    <property type="protein sequence ID" value="GGE30244.1"/>
    <property type="molecule type" value="Genomic_DNA"/>
</dbReference>
<sequence>MIRFAFIIIVGYACAAMVSSHVSMDLAQTHWSSLWTYFWWVMAAPLLLGLWFAVSAAFIAWWAR</sequence>
<evidence type="ECO:0000313" key="3">
    <source>
        <dbReference type="Proteomes" id="UP000612855"/>
    </source>
</evidence>
<evidence type="ECO:0000313" key="2">
    <source>
        <dbReference type="EMBL" id="GGE30244.1"/>
    </source>
</evidence>
<reference evidence="3" key="1">
    <citation type="journal article" date="2019" name="Int. J. Syst. Evol. Microbiol.">
        <title>The Global Catalogue of Microorganisms (GCM) 10K type strain sequencing project: providing services to taxonomists for standard genome sequencing and annotation.</title>
        <authorList>
            <consortium name="The Broad Institute Genomics Platform"/>
            <consortium name="The Broad Institute Genome Sequencing Center for Infectious Disease"/>
            <person name="Wu L."/>
            <person name="Ma J."/>
        </authorList>
    </citation>
    <scope>NUCLEOTIDE SEQUENCE [LARGE SCALE GENOMIC DNA]</scope>
    <source>
        <strain evidence="3">CGMCC 1.12664</strain>
    </source>
</reference>
<keyword evidence="3" id="KW-1185">Reference proteome</keyword>
<dbReference type="Proteomes" id="UP000612855">
    <property type="component" value="Unassembled WGS sequence"/>
</dbReference>
<keyword evidence="1" id="KW-1133">Transmembrane helix</keyword>
<feature type="transmembrane region" description="Helical" evidence="1">
    <location>
        <begin position="37"/>
        <end position="63"/>
    </location>
</feature>
<comment type="caution">
    <text evidence="2">The sequence shown here is derived from an EMBL/GenBank/DDBJ whole genome shotgun (WGS) entry which is preliminary data.</text>
</comment>
<keyword evidence="1" id="KW-0472">Membrane</keyword>
<evidence type="ECO:0000256" key="1">
    <source>
        <dbReference type="SAM" id="Phobius"/>
    </source>
</evidence>
<gene>
    <name evidence="2" type="ORF">GCM10011360_17860</name>
</gene>
<dbReference type="RefSeq" id="WP_188477301.1">
    <property type="nucleotide sequence ID" value="NZ_BMFJ01000001.1"/>
</dbReference>
<proteinExistence type="predicted"/>
<accession>A0A917A7E7</accession>
<name>A0A917A7E7_9RHOB</name>
<dbReference type="AlphaFoldDB" id="A0A917A7E7"/>